<protein>
    <submittedName>
        <fullName evidence="1">OLC1v1026733C1</fullName>
    </submittedName>
</protein>
<accession>A0AAV1CAJ0</accession>
<gene>
    <name evidence="1" type="ORF">OLC1_LOCUS3534</name>
</gene>
<evidence type="ECO:0000313" key="2">
    <source>
        <dbReference type="Proteomes" id="UP001161247"/>
    </source>
</evidence>
<keyword evidence="2" id="KW-1185">Reference proteome</keyword>
<dbReference type="AlphaFoldDB" id="A0AAV1CAJ0"/>
<dbReference type="Proteomes" id="UP001161247">
    <property type="component" value="Chromosome 1"/>
</dbReference>
<dbReference type="SUPFAM" id="SSF48452">
    <property type="entry name" value="TPR-like"/>
    <property type="match status" value="1"/>
</dbReference>
<dbReference type="PANTHER" id="PTHR26312">
    <property type="entry name" value="TETRATRICOPEPTIDE REPEAT PROTEIN 5"/>
    <property type="match status" value="1"/>
</dbReference>
<proteinExistence type="predicted"/>
<name>A0AAV1CAJ0_OLDCO</name>
<evidence type="ECO:0000313" key="1">
    <source>
        <dbReference type="EMBL" id="CAI9091659.1"/>
    </source>
</evidence>
<sequence>MMRLHIVPSNVDCPNQVFALVSNSLCASYSSIKERKGTKYGSPFESRKLFKSLILLDKCYSRVNKLRTVSRASMDEGFSQYHAEGGSAQSWGLSGDEDYAHGYSINTGGCAASETKPSSRKDGVPMFSRNSLWQSQVDLLEPKMLGITPEPPDWPERKSVMWANLEQKAKRFDLPFSLKMIQKRHQREGSLKGMGDLACSSVTKAFSSMVSIIVELQSCALHMREALCDEDLKLIISRVQSDMHLSFAWLFQQVFSRTPALMVHVMILLANFSVYSTSHNFAAAQASLYEAAEGIESLQHSHLDNLLMEKLTSTEEASEADSEIDDLRHLGMSSGGDPKEVLQVGNPMFRNAAEVSLWNSFLDEAKRMQAESDELVLDHDVLRRFVSPISVELEPDKKYMEFLRTDLMYQMGLSQEPDNPLLLSNYAQFLHLVAHDYNRAEECYKRAIQVEPRDAEPLIRYADFLWTVRKDLWRAEDTYLQALSIEPESSYYAFKYASFLWNSGAEETCFPLDTPDINISNSNL</sequence>
<dbReference type="InterPro" id="IPR011990">
    <property type="entry name" value="TPR-like_helical_dom_sf"/>
</dbReference>
<reference evidence="1" key="1">
    <citation type="submission" date="2023-03" db="EMBL/GenBank/DDBJ databases">
        <authorList>
            <person name="Julca I."/>
        </authorList>
    </citation>
    <scope>NUCLEOTIDE SEQUENCE</scope>
</reference>
<dbReference type="EMBL" id="OX459118">
    <property type="protein sequence ID" value="CAI9091659.1"/>
    <property type="molecule type" value="Genomic_DNA"/>
</dbReference>
<dbReference type="PANTHER" id="PTHR26312:SF176">
    <property type="entry name" value="TETRATRICOPEPTIDE-LIKE HELICAL DOMAIN-CONTAINING PROTEIN-RELATED"/>
    <property type="match status" value="1"/>
</dbReference>
<organism evidence="1 2">
    <name type="scientific">Oldenlandia corymbosa var. corymbosa</name>
    <dbReference type="NCBI Taxonomy" id="529605"/>
    <lineage>
        <taxon>Eukaryota</taxon>
        <taxon>Viridiplantae</taxon>
        <taxon>Streptophyta</taxon>
        <taxon>Embryophyta</taxon>
        <taxon>Tracheophyta</taxon>
        <taxon>Spermatophyta</taxon>
        <taxon>Magnoliopsida</taxon>
        <taxon>eudicotyledons</taxon>
        <taxon>Gunneridae</taxon>
        <taxon>Pentapetalae</taxon>
        <taxon>asterids</taxon>
        <taxon>lamiids</taxon>
        <taxon>Gentianales</taxon>
        <taxon>Rubiaceae</taxon>
        <taxon>Rubioideae</taxon>
        <taxon>Spermacoceae</taxon>
        <taxon>Hedyotis-Oldenlandia complex</taxon>
        <taxon>Oldenlandia</taxon>
    </lineage>
</organism>
<dbReference type="Gene3D" id="1.25.40.10">
    <property type="entry name" value="Tetratricopeptide repeat domain"/>
    <property type="match status" value="1"/>
</dbReference>